<dbReference type="PRINTS" id="PR00455">
    <property type="entry name" value="HTHTETR"/>
</dbReference>
<proteinExistence type="predicted"/>
<feature type="DNA-binding region" description="H-T-H motif" evidence="2">
    <location>
        <begin position="42"/>
        <end position="61"/>
    </location>
</feature>
<evidence type="ECO:0000313" key="6">
    <source>
        <dbReference type="Proteomes" id="UP000632454"/>
    </source>
</evidence>
<sequence length="199" mass="21861">MIQMANATRTQPSRPAGRPGPRDRILSAAAGLFYVEGINATGVELIASEADVSKRTLYKYFPSKVNLVEQYLAYLREMVVDPRHAQGDGPRERLMLLFEVPQPGGGRLRGCPFHNAAVEAASVMPEVAEFVHTQKKAFAEAIIDLCRDLGVDDPDRLGHQIALLYEGAAALSTSLDDVEPWVVARSTVEMLLDQTREGR</sequence>
<keyword evidence="6" id="KW-1185">Reference proteome</keyword>
<dbReference type="EMBL" id="BMCS01000002">
    <property type="protein sequence ID" value="GGF37529.1"/>
    <property type="molecule type" value="Genomic_DNA"/>
</dbReference>
<evidence type="ECO:0000256" key="2">
    <source>
        <dbReference type="PROSITE-ProRule" id="PRU00335"/>
    </source>
</evidence>
<keyword evidence="1 2" id="KW-0238">DNA-binding</keyword>
<feature type="compositionally biased region" description="Polar residues" evidence="3">
    <location>
        <begin position="1"/>
        <end position="13"/>
    </location>
</feature>
<protein>
    <submittedName>
        <fullName evidence="5">TetR family transcriptional regulator</fullName>
    </submittedName>
</protein>
<dbReference type="PANTHER" id="PTHR30055:SF200">
    <property type="entry name" value="HTH-TYPE TRANSCRIPTIONAL REPRESSOR BDCR"/>
    <property type="match status" value="1"/>
</dbReference>
<name>A0ABQ1V493_9NOCA</name>
<dbReference type="InterPro" id="IPR036271">
    <property type="entry name" value="Tet_transcr_reg_TetR-rel_C_sf"/>
</dbReference>
<dbReference type="PANTHER" id="PTHR30055">
    <property type="entry name" value="HTH-TYPE TRANSCRIPTIONAL REGULATOR RUTR"/>
    <property type="match status" value="1"/>
</dbReference>
<evidence type="ECO:0000256" key="3">
    <source>
        <dbReference type="SAM" id="MobiDB-lite"/>
    </source>
</evidence>
<evidence type="ECO:0000256" key="1">
    <source>
        <dbReference type="ARBA" id="ARBA00023125"/>
    </source>
</evidence>
<organism evidence="5 6">
    <name type="scientific">Williamsia phyllosphaerae</name>
    <dbReference type="NCBI Taxonomy" id="885042"/>
    <lineage>
        <taxon>Bacteria</taxon>
        <taxon>Bacillati</taxon>
        <taxon>Actinomycetota</taxon>
        <taxon>Actinomycetes</taxon>
        <taxon>Mycobacteriales</taxon>
        <taxon>Nocardiaceae</taxon>
        <taxon>Williamsia</taxon>
    </lineage>
</organism>
<reference evidence="6" key="1">
    <citation type="journal article" date="2019" name="Int. J. Syst. Evol. Microbiol.">
        <title>The Global Catalogue of Microorganisms (GCM) 10K type strain sequencing project: providing services to taxonomists for standard genome sequencing and annotation.</title>
        <authorList>
            <consortium name="The Broad Institute Genomics Platform"/>
            <consortium name="The Broad Institute Genome Sequencing Center for Infectious Disease"/>
            <person name="Wu L."/>
            <person name="Ma J."/>
        </authorList>
    </citation>
    <scope>NUCLEOTIDE SEQUENCE [LARGE SCALE GENOMIC DNA]</scope>
    <source>
        <strain evidence="6">CCM 7855</strain>
    </source>
</reference>
<dbReference type="Gene3D" id="1.10.357.10">
    <property type="entry name" value="Tetracycline Repressor, domain 2"/>
    <property type="match status" value="1"/>
</dbReference>
<evidence type="ECO:0000259" key="4">
    <source>
        <dbReference type="PROSITE" id="PS50977"/>
    </source>
</evidence>
<dbReference type="PROSITE" id="PS50977">
    <property type="entry name" value="HTH_TETR_2"/>
    <property type="match status" value="1"/>
</dbReference>
<gene>
    <name evidence="5" type="ORF">GCM10007298_36600</name>
</gene>
<comment type="caution">
    <text evidence="5">The sequence shown here is derived from an EMBL/GenBank/DDBJ whole genome shotgun (WGS) entry which is preliminary data.</text>
</comment>
<dbReference type="SUPFAM" id="SSF48498">
    <property type="entry name" value="Tetracyclin repressor-like, C-terminal domain"/>
    <property type="match status" value="1"/>
</dbReference>
<dbReference type="InterPro" id="IPR050109">
    <property type="entry name" value="HTH-type_TetR-like_transc_reg"/>
</dbReference>
<feature type="domain" description="HTH tetR-type" evidence="4">
    <location>
        <begin position="19"/>
        <end position="79"/>
    </location>
</feature>
<dbReference type="Proteomes" id="UP000632454">
    <property type="component" value="Unassembled WGS sequence"/>
</dbReference>
<dbReference type="InterPro" id="IPR009057">
    <property type="entry name" value="Homeodomain-like_sf"/>
</dbReference>
<evidence type="ECO:0000313" key="5">
    <source>
        <dbReference type="EMBL" id="GGF37529.1"/>
    </source>
</evidence>
<feature type="region of interest" description="Disordered" evidence="3">
    <location>
        <begin position="1"/>
        <end position="22"/>
    </location>
</feature>
<accession>A0ABQ1V493</accession>
<dbReference type="InterPro" id="IPR001647">
    <property type="entry name" value="HTH_TetR"/>
</dbReference>
<dbReference type="SUPFAM" id="SSF46689">
    <property type="entry name" value="Homeodomain-like"/>
    <property type="match status" value="1"/>
</dbReference>
<dbReference type="Pfam" id="PF00440">
    <property type="entry name" value="TetR_N"/>
    <property type="match status" value="1"/>
</dbReference>